<proteinExistence type="predicted"/>
<evidence type="ECO:0000313" key="3">
    <source>
        <dbReference type="WBParaSite" id="HPLM_0001671301-mRNA-1"/>
    </source>
</evidence>
<gene>
    <name evidence="1" type="ORF">HPLM_LOCUS16705</name>
</gene>
<dbReference type="AlphaFoldDB" id="A0A0N4WXZ4"/>
<organism evidence="3">
    <name type="scientific">Haemonchus placei</name>
    <name type="common">Barber's pole worm</name>
    <dbReference type="NCBI Taxonomy" id="6290"/>
    <lineage>
        <taxon>Eukaryota</taxon>
        <taxon>Metazoa</taxon>
        <taxon>Ecdysozoa</taxon>
        <taxon>Nematoda</taxon>
        <taxon>Chromadorea</taxon>
        <taxon>Rhabditida</taxon>
        <taxon>Rhabditina</taxon>
        <taxon>Rhabditomorpha</taxon>
        <taxon>Strongyloidea</taxon>
        <taxon>Trichostrongylidae</taxon>
        <taxon>Haemonchus</taxon>
    </lineage>
</organism>
<evidence type="ECO:0000313" key="1">
    <source>
        <dbReference type="EMBL" id="VDO61293.1"/>
    </source>
</evidence>
<dbReference type="Proteomes" id="UP000268014">
    <property type="component" value="Unassembled WGS sequence"/>
</dbReference>
<reference evidence="1 2" key="2">
    <citation type="submission" date="2018-11" db="EMBL/GenBank/DDBJ databases">
        <authorList>
            <consortium name="Pathogen Informatics"/>
        </authorList>
    </citation>
    <scope>NUCLEOTIDE SEQUENCE [LARGE SCALE GENOMIC DNA]</scope>
    <source>
        <strain evidence="1 2">MHpl1</strain>
    </source>
</reference>
<evidence type="ECO:0000313" key="2">
    <source>
        <dbReference type="Proteomes" id="UP000268014"/>
    </source>
</evidence>
<reference evidence="3" key="1">
    <citation type="submission" date="2017-02" db="UniProtKB">
        <authorList>
            <consortium name="WormBaseParasite"/>
        </authorList>
    </citation>
    <scope>IDENTIFICATION</scope>
</reference>
<accession>A0A0N4WXZ4</accession>
<sequence>MNIQKQGDRLKPNTTIERFLRKNALMVFDTLPVEIREVSFDGVIEAMKRRMVIHGNSEKIEAVSDLRKLTLREDQSVAEFCWVLKRTAGKACPDVPPEVTALQKAEILSRQLSNWSGSYCLTEALKTNAEVDKMLKETALRLEGNARIADECRKTGRSKPMQQLKPR</sequence>
<name>A0A0N4WXZ4_HAEPC</name>
<dbReference type="OrthoDB" id="5868821at2759"/>
<protein>
    <submittedName>
        <fullName evidence="1 3">Uncharacterized protein</fullName>
    </submittedName>
</protein>
<dbReference type="WBParaSite" id="HPLM_0001671301-mRNA-1">
    <property type="protein sequence ID" value="HPLM_0001671301-mRNA-1"/>
    <property type="gene ID" value="HPLM_0001671301"/>
</dbReference>
<keyword evidence="2" id="KW-1185">Reference proteome</keyword>
<dbReference type="EMBL" id="UZAF01019545">
    <property type="protein sequence ID" value="VDO61293.1"/>
    <property type="molecule type" value="Genomic_DNA"/>
</dbReference>